<protein>
    <recommendedName>
        <fullName evidence="2">SWIM-type domain-containing protein</fullName>
    </recommendedName>
</protein>
<reference evidence="3 4" key="1">
    <citation type="submission" date="2020-10" db="EMBL/GenBank/DDBJ databases">
        <title>The Coptis chinensis genome and diversification of protoberbering-type alkaloids.</title>
        <authorList>
            <person name="Wang B."/>
            <person name="Shu S."/>
            <person name="Song C."/>
            <person name="Liu Y."/>
        </authorList>
    </citation>
    <scope>NUCLEOTIDE SEQUENCE [LARGE SCALE GENOMIC DNA]</scope>
    <source>
        <strain evidence="3">HL-2020</strain>
        <tissue evidence="3">Leaf</tissue>
    </source>
</reference>
<comment type="caution">
    <text evidence="3">The sequence shown here is derived from an EMBL/GenBank/DDBJ whole genome shotgun (WGS) entry which is preliminary data.</text>
</comment>
<dbReference type="Pfam" id="PF04434">
    <property type="entry name" value="SWIM"/>
    <property type="match status" value="1"/>
</dbReference>
<evidence type="ECO:0000313" key="4">
    <source>
        <dbReference type="Proteomes" id="UP000631114"/>
    </source>
</evidence>
<feature type="domain" description="SWIM-type" evidence="2">
    <location>
        <begin position="259"/>
        <end position="291"/>
    </location>
</feature>
<evidence type="ECO:0000259" key="2">
    <source>
        <dbReference type="PROSITE" id="PS50966"/>
    </source>
</evidence>
<keyword evidence="1" id="KW-0863">Zinc-finger</keyword>
<dbReference type="OrthoDB" id="687700at2759"/>
<keyword evidence="1" id="KW-0479">Metal-binding</keyword>
<organism evidence="3 4">
    <name type="scientific">Coptis chinensis</name>
    <dbReference type="NCBI Taxonomy" id="261450"/>
    <lineage>
        <taxon>Eukaryota</taxon>
        <taxon>Viridiplantae</taxon>
        <taxon>Streptophyta</taxon>
        <taxon>Embryophyta</taxon>
        <taxon>Tracheophyta</taxon>
        <taxon>Spermatophyta</taxon>
        <taxon>Magnoliopsida</taxon>
        <taxon>Ranunculales</taxon>
        <taxon>Ranunculaceae</taxon>
        <taxon>Coptidoideae</taxon>
        <taxon>Coptis</taxon>
    </lineage>
</organism>
<dbReference type="EMBL" id="JADFTS010000002">
    <property type="protein sequence ID" value="KAF9622027.1"/>
    <property type="molecule type" value="Genomic_DNA"/>
</dbReference>
<dbReference type="InterPro" id="IPR004332">
    <property type="entry name" value="Transposase_MuDR"/>
</dbReference>
<keyword evidence="4" id="KW-1185">Reference proteome</keyword>
<dbReference type="PANTHER" id="PTHR31973:SF187">
    <property type="entry name" value="MUTATOR TRANSPOSASE MUDRA PROTEIN"/>
    <property type="match status" value="1"/>
</dbReference>
<gene>
    <name evidence="3" type="ORF">IFM89_029311</name>
</gene>
<dbReference type="PROSITE" id="PS50966">
    <property type="entry name" value="ZF_SWIM"/>
    <property type="match status" value="1"/>
</dbReference>
<dbReference type="Pfam" id="PF03108">
    <property type="entry name" value="DBD_Tnp_Mut"/>
    <property type="match status" value="1"/>
</dbReference>
<dbReference type="PANTHER" id="PTHR31973">
    <property type="entry name" value="POLYPROTEIN, PUTATIVE-RELATED"/>
    <property type="match status" value="1"/>
</dbReference>
<sequence>MKNLAIYQKFSYEQVRNNKSRIQLKCKDKECGWRVYCTVMSDKHTFKLRNFVETHTCEADEKNRNAQAKAPWVADKLEGFLRSHPQMRPKDLMLEVLNQFGASLDGFVQGCRPVVGLDGCFLKAKAYKVPEHDLFMDQLEEDDLKVKEWLDREPKSCRARAHFDVTSKCDAITNNFSESFNNWILKIRDKLLIQFVDKYSLAVMSLLHQRREISCEMPDNELIPTADDVIARLEHTRYKVSGVSLTAYCAINIKSEKKFVVDLSKQECQCIVWQMTGLPCVHPIVVIRPLRPRKESWARYCSPYYHVNAFRATYAGFIFPFDNEEDWGK</sequence>
<dbReference type="AlphaFoldDB" id="A0A835MA36"/>
<dbReference type="GO" id="GO:0008270">
    <property type="term" value="F:zinc ion binding"/>
    <property type="evidence" value="ECO:0007669"/>
    <property type="project" value="UniProtKB-KW"/>
</dbReference>
<name>A0A835MA36_9MAGN</name>
<dbReference type="InterPro" id="IPR007527">
    <property type="entry name" value="Znf_SWIM"/>
</dbReference>
<keyword evidence="1" id="KW-0862">Zinc</keyword>
<dbReference type="Proteomes" id="UP000631114">
    <property type="component" value="Unassembled WGS sequence"/>
</dbReference>
<accession>A0A835MA36</accession>
<feature type="non-terminal residue" evidence="3">
    <location>
        <position position="329"/>
    </location>
</feature>
<proteinExistence type="predicted"/>
<evidence type="ECO:0000256" key="1">
    <source>
        <dbReference type="PROSITE-ProRule" id="PRU00325"/>
    </source>
</evidence>
<evidence type="ECO:0000313" key="3">
    <source>
        <dbReference type="EMBL" id="KAF9622027.1"/>
    </source>
</evidence>